<feature type="transmembrane region" description="Helical" evidence="7">
    <location>
        <begin position="125"/>
        <end position="145"/>
    </location>
</feature>
<keyword evidence="4 7" id="KW-0472">Membrane</keyword>
<evidence type="ECO:0000256" key="7">
    <source>
        <dbReference type="SAM" id="Phobius"/>
    </source>
</evidence>
<feature type="region of interest" description="Disordered" evidence="6">
    <location>
        <begin position="283"/>
        <end position="334"/>
    </location>
</feature>
<evidence type="ECO:0000313" key="9">
    <source>
        <dbReference type="EMBL" id="KAF4975876.1"/>
    </source>
</evidence>
<evidence type="ECO:0000259" key="8">
    <source>
        <dbReference type="Pfam" id="PF20684"/>
    </source>
</evidence>
<feature type="domain" description="Rhodopsin" evidence="8">
    <location>
        <begin position="26"/>
        <end position="266"/>
    </location>
</feature>
<reference evidence="9" key="2">
    <citation type="submission" date="2020-05" db="EMBL/GenBank/DDBJ databases">
        <authorList>
            <person name="Kim H.-S."/>
            <person name="Proctor R.H."/>
            <person name="Brown D.W."/>
        </authorList>
    </citation>
    <scope>NUCLEOTIDE SEQUENCE</scope>
    <source>
        <strain evidence="9">NRRL 22465</strain>
    </source>
</reference>
<evidence type="ECO:0000256" key="3">
    <source>
        <dbReference type="ARBA" id="ARBA00022989"/>
    </source>
</evidence>
<evidence type="ECO:0000256" key="2">
    <source>
        <dbReference type="ARBA" id="ARBA00022692"/>
    </source>
</evidence>
<evidence type="ECO:0000256" key="1">
    <source>
        <dbReference type="ARBA" id="ARBA00004141"/>
    </source>
</evidence>
<reference evidence="9" key="1">
    <citation type="journal article" date="2020" name="BMC Genomics">
        <title>Correction to: Identification and distribution of gene clusters required for synthesis of sphingolipid metabolism inhibitors in diverse species of the filamentous fungus Fusarium.</title>
        <authorList>
            <person name="Kim H.S."/>
            <person name="Lohmar J.M."/>
            <person name="Busman M."/>
            <person name="Brown D.W."/>
            <person name="Naumann T.A."/>
            <person name="Divon H.H."/>
            <person name="Lysoe E."/>
            <person name="Uhlig S."/>
            <person name="Proctor R.H."/>
        </authorList>
    </citation>
    <scope>NUCLEOTIDE SEQUENCE</scope>
    <source>
        <strain evidence="9">NRRL 22465</strain>
    </source>
</reference>
<name>A0A8H4UFV0_9HYPO</name>
<feature type="transmembrane region" description="Helical" evidence="7">
    <location>
        <begin position="203"/>
        <end position="226"/>
    </location>
</feature>
<feature type="transmembrane region" description="Helical" evidence="7">
    <location>
        <begin position="88"/>
        <end position="113"/>
    </location>
</feature>
<feature type="transmembrane region" description="Helical" evidence="7">
    <location>
        <begin position="169"/>
        <end position="191"/>
    </location>
</feature>
<evidence type="ECO:0000313" key="10">
    <source>
        <dbReference type="Proteomes" id="UP000635477"/>
    </source>
</evidence>
<dbReference type="InterPro" id="IPR049326">
    <property type="entry name" value="Rhodopsin_dom_fungi"/>
</dbReference>
<dbReference type="EMBL" id="JABEYC010000592">
    <property type="protein sequence ID" value="KAF4975876.1"/>
    <property type="molecule type" value="Genomic_DNA"/>
</dbReference>
<comment type="caution">
    <text evidence="9">The sequence shown here is derived from an EMBL/GenBank/DDBJ whole genome shotgun (WGS) entry which is preliminary data.</text>
</comment>
<dbReference type="OrthoDB" id="5421689at2759"/>
<dbReference type="Proteomes" id="UP000635477">
    <property type="component" value="Unassembled WGS sequence"/>
</dbReference>
<keyword evidence="10" id="KW-1185">Reference proteome</keyword>
<feature type="transmembrane region" description="Helical" evidence="7">
    <location>
        <begin position="12"/>
        <end position="30"/>
    </location>
</feature>
<keyword evidence="2 7" id="KW-0812">Transmembrane</keyword>
<organism evidence="9 10">
    <name type="scientific">Fusarium zealandicum</name>
    <dbReference type="NCBI Taxonomy" id="1053134"/>
    <lineage>
        <taxon>Eukaryota</taxon>
        <taxon>Fungi</taxon>
        <taxon>Dikarya</taxon>
        <taxon>Ascomycota</taxon>
        <taxon>Pezizomycotina</taxon>
        <taxon>Sordariomycetes</taxon>
        <taxon>Hypocreomycetidae</taxon>
        <taxon>Hypocreales</taxon>
        <taxon>Nectriaceae</taxon>
        <taxon>Fusarium</taxon>
        <taxon>Fusarium staphyleae species complex</taxon>
    </lineage>
</organism>
<protein>
    <recommendedName>
        <fullName evidence="8">Rhodopsin domain-containing protein</fullName>
    </recommendedName>
</protein>
<proteinExistence type="inferred from homology"/>
<comment type="subcellular location">
    <subcellularLocation>
        <location evidence="1">Membrane</location>
        <topology evidence="1">Multi-pass membrane protein</topology>
    </subcellularLocation>
</comment>
<feature type="transmembrane region" description="Helical" evidence="7">
    <location>
        <begin position="42"/>
        <end position="63"/>
    </location>
</feature>
<evidence type="ECO:0000256" key="6">
    <source>
        <dbReference type="SAM" id="MobiDB-lite"/>
    </source>
</evidence>
<accession>A0A8H4UFV0</accession>
<evidence type="ECO:0000256" key="5">
    <source>
        <dbReference type="ARBA" id="ARBA00038359"/>
    </source>
</evidence>
<sequence length="389" mass="43563">MRETQQPDLWASEFVTFTAATIFLGLRFMSRRLTRVELWWDDWFALGTYTMAIAWAVIIPYWITQGLGLHIWDVHHAPKDDVLYVNKLVLYIAELVYATALFFGKASVLSFYWRMFRVTNIKLPIQILFGVACVWMIIRTVMGIWHCVPIETFWDVNVEGVCHIEDKKFFFGTILVHVLIDICILTLPIMQIRKLQLPILQKLGIMIIFIFGITVCVAALVIVVAATQFDDKSEDITWNLCTILKWGSVEVNLITISACLPTIRPAVLYLFTCTNPAAAIGSGSGSYGGQSYGRSQTKKSIRLSTMPKPNEGDESSSTHQLAESDHGGRGSASDFESHALDRYRGNVATVTGAGQDAISDDYHQQQGSSSFAGIMVKNETSVRITTARK</sequence>
<gene>
    <name evidence="9" type="ORF">FZEAL_7399</name>
</gene>
<dbReference type="PANTHER" id="PTHR33048:SF47">
    <property type="entry name" value="INTEGRAL MEMBRANE PROTEIN-RELATED"/>
    <property type="match status" value="1"/>
</dbReference>
<comment type="similarity">
    <text evidence="5">Belongs to the SAT4 family.</text>
</comment>
<evidence type="ECO:0000256" key="4">
    <source>
        <dbReference type="ARBA" id="ARBA00023136"/>
    </source>
</evidence>
<dbReference type="Pfam" id="PF20684">
    <property type="entry name" value="Fung_rhodopsin"/>
    <property type="match status" value="1"/>
</dbReference>
<keyword evidence="3 7" id="KW-1133">Transmembrane helix</keyword>
<dbReference type="AlphaFoldDB" id="A0A8H4UFV0"/>
<dbReference type="PANTHER" id="PTHR33048">
    <property type="entry name" value="PTH11-LIKE INTEGRAL MEMBRANE PROTEIN (AFU_ORTHOLOGUE AFUA_5G11245)"/>
    <property type="match status" value="1"/>
</dbReference>
<dbReference type="GO" id="GO:0016020">
    <property type="term" value="C:membrane"/>
    <property type="evidence" value="ECO:0007669"/>
    <property type="project" value="UniProtKB-SubCell"/>
</dbReference>
<dbReference type="InterPro" id="IPR052337">
    <property type="entry name" value="SAT4-like"/>
</dbReference>